<feature type="domain" description="NUMOD4" evidence="1">
    <location>
        <begin position="4"/>
        <end position="59"/>
    </location>
</feature>
<proteinExistence type="predicted"/>
<dbReference type="InterPro" id="IPR010902">
    <property type="entry name" value="NUMOD4"/>
</dbReference>
<dbReference type="GO" id="GO:0004519">
    <property type="term" value="F:endonuclease activity"/>
    <property type="evidence" value="ECO:0007669"/>
    <property type="project" value="UniProtKB-KW"/>
</dbReference>
<dbReference type="Gene3D" id="3.90.75.20">
    <property type="match status" value="1"/>
</dbReference>
<dbReference type="GO" id="GO:0016788">
    <property type="term" value="F:hydrolase activity, acting on ester bonds"/>
    <property type="evidence" value="ECO:0007669"/>
    <property type="project" value="InterPro"/>
</dbReference>
<keyword evidence="3" id="KW-0255">Endonuclease</keyword>
<dbReference type="EMBL" id="BK015149">
    <property type="protein sequence ID" value="DAD92956.1"/>
    <property type="molecule type" value="Genomic_DNA"/>
</dbReference>
<keyword evidence="3" id="KW-0378">Hydrolase</keyword>
<sequence length="200" mass="23432">MENEIWKDIPGYAGIYQVSNYGRVKSLPKSYIICNKYVVTAKEKVLKQRKVKGYKIIELNHKGIARRFPVHVLVAKMFIPNPNNYTEIDHIDTDRANNKFSNLRWCTHSMNMNNPITKEKIRNIPRIKGKENPLFEGKSPDAKAVIQYDMKNNIVAKYNSVHQAARKNDFSYSCIARVCRGERKTYKKFKWSYETESNYS</sequence>
<feature type="domain" description="HNH nuclease" evidence="2">
    <location>
        <begin position="70"/>
        <end position="112"/>
    </location>
</feature>
<reference evidence="3" key="1">
    <citation type="journal article" date="2021" name="Proc. Natl. Acad. Sci. U.S.A.">
        <title>A Catalog of Tens of Thousands of Viruses from Human Metagenomes Reveals Hidden Associations with Chronic Diseases.</title>
        <authorList>
            <person name="Tisza M.J."/>
            <person name="Buck C.B."/>
        </authorList>
    </citation>
    <scope>NUCLEOTIDE SEQUENCE</scope>
    <source>
        <strain evidence="3">Ctrok7</strain>
    </source>
</reference>
<dbReference type="Gene3D" id="1.10.10.10">
    <property type="entry name" value="Winged helix-like DNA-binding domain superfamily/Winged helix DNA-binding domain"/>
    <property type="match status" value="1"/>
</dbReference>
<dbReference type="Pfam" id="PF07463">
    <property type="entry name" value="NUMOD4"/>
    <property type="match status" value="1"/>
</dbReference>
<dbReference type="Pfam" id="PF13392">
    <property type="entry name" value="HNH_3"/>
    <property type="match status" value="1"/>
</dbReference>
<dbReference type="InterPro" id="IPR003647">
    <property type="entry name" value="Intron_nuc_1_rpt"/>
</dbReference>
<dbReference type="InterPro" id="IPR003615">
    <property type="entry name" value="HNH_nuc"/>
</dbReference>
<dbReference type="SMART" id="SM00497">
    <property type="entry name" value="IENR1"/>
    <property type="match status" value="1"/>
</dbReference>
<organism evidence="3">
    <name type="scientific">Siphoviridae sp. ctrok7</name>
    <dbReference type="NCBI Taxonomy" id="2826480"/>
    <lineage>
        <taxon>Viruses</taxon>
        <taxon>Duplodnaviria</taxon>
        <taxon>Heunggongvirae</taxon>
        <taxon>Uroviricota</taxon>
        <taxon>Caudoviricetes</taxon>
    </lineage>
</organism>
<evidence type="ECO:0000259" key="2">
    <source>
        <dbReference type="Pfam" id="PF13392"/>
    </source>
</evidence>
<dbReference type="InterPro" id="IPR044925">
    <property type="entry name" value="His-Me_finger_sf"/>
</dbReference>
<evidence type="ECO:0000259" key="1">
    <source>
        <dbReference type="Pfam" id="PF07463"/>
    </source>
</evidence>
<accession>A0A8S5NEW9</accession>
<name>A0A8S5NEW9_9CAUD</name>
<protein>
    <submittedName>
        <fullName evidence="3">Homing endonuclease</fullName>
    </submittedName>
</protein>
<dbReference type="SUPFAM" id="SSF54060">
    <property type="entry name" value="His-Me finger endonucleases"/>
    <property type="match status" value="1"/>
</dbReference>
<keyword evidence="3" id="KW-0540">Nuclease</keyword>
<dbReference type="InterPro" id="IPR036388">
    <property type="entry name" value="WH-like_DNA-bd_sf"/>
</dbReference>
<evidence type="ECO:0000313" key="3">
    <source>
        <dbReference type="EMBL" id="DAD92956.1"/>
    </source>
</evidence>